<keyword evidence="4" id="KW-1185">Reference proteome</keyword>
<dbReference type="GO" id="GO:0005524">
    <property type="term" value="F:ATP binding"/>
    <property type="evidence" value="ECO:0007669"/>
    <property type="project" value="InterPro"/>
</dbReference>
<evidence type="ECO:0000313" key="4">
    <source>
        <dbReference type="Proteomes" id="UP001168990"/>
    </source>
</evidence>
<sequence>MADFKTPTSKKIRSRLENNPSEYQTPIKIPATPYLKQIGYGCGVNVFTLERSPRVGFARSPWAIKKRNTKIIKDKKFDKRIQLEADILRQLKHENIVGFRALTLSETGVPCLAMEQLEISLGDMIENRVEEGADPFPAKNIEYVGFEVAKGLEYLHHTARILHGDLKSYNVLVSNNLKTVKLCDFGVSVPLNEQLELDNSKDNFVYTGTECWNAPEIISEEGPVTNKTDMWAYGLILWEMIALSPPHVDVDESLSESNTDDSMADISMLSNENTDPNETMMDDSMFDEKSNCKYGTRPLLPAIEIGPEYDRVLEIFCLCTDQDYRTRPSAKGVVMYFKNFIKAISESKVTTSDKSESKLDTKA</sequence>
<dbReference type="InterPro" id="IPR000719">
    <property type="entry name" value="Prot_kinase_dom"/>
</dbReference>
<dbReference type="EMBL" id="JAQQBS010001423">
    <property type="protein sequence ID" value="KAK0160730.1"/>
    <property type="molecule type" value="Genomic_DNA"/>
</dbReference>
<gene>
    <name evidence="3" type="ORF">PV328_008106</name>
</gene>
<dbReference type="InterPro" id="IPR008271">
    <property type="entry name" value="Ser/Thr_kinase_AS"/>
</dbReference>
<dbReference type="InterPro" id="IPR011009">
    <property type="entry name" value="Kinase-like_dom_sf"/>
</dbReference>
<comment type="caution">
    <text evidence="3">The sequence shown here is derived from an EMBL/GenBank/DDBJ whole genome shotgun (WGS) entry which is preliminary data.</text>
</comment>
<dbReference type="Gene3D" id="3.30.200.20">
    <property type="entry name" value="Phosphorylase Kinase, domain 1"/>
    <property type="match status" value="1"/>
</dbReference>
<dbReference type="PROSITE" id="PS50011">
    <property type="entry name" value="PROTEIN_KINASE_DOM"/>
    <property type="match status" value="1"/>
</dbReference>
<feature type="compositionally biased region" description="Acidic residues" evidence="1">
    <location>
        <begin position="252"/>
        <end position="263"/>
    </location>
</feature>
<dbReference type="PANTHER" id="PTHR24361:SF678">
    <property type="entry name" value="SPORULATION-SPECIFIC PROTEIN 1"/>
    <property type="match status" value="1"/>
</dbReference>
<dbReference type="Proteomes" id="UP001168990">
    <property type="component" value="Unassembled WGS sequence"/>
</dbReference>
<reference evidence="3" key="2">
    <citation type="submission" date="2023-03" db="EMBL/GenBank/DDBJ databases">
        <authorList>
            <person name="Inwood S.N."/>
            <person name="Skelly J.G."/>
            <person name="Guhlin J."/>
            <person name="Harrop T.W.R."/>
            <person name="Goldson S.G."/>
            <person name="Dearden P.K."/>
        </authorList>
    </citation>
    <scope>NUCLEOTIDE SEQUENCE</scope>
    <source>
        <strain evidence="3">Irish</strain>
        <tissue evidence="3">Whole body</tissue>
    </source>
</reference>
<evidence type="ECO:0000259" key="2">
    <source>
        <dbReference type="PROSITE" id="PS50011"/>
    </source>
</evidence>
<dbReference type="GO" id="GO:0005737">
    <property type="term" value="C:cytoplasm"/>
    <property type="evidence" value="ECO:0007669"/>
    <property type="project" value="TreeGrafter"/>
</dbReference>
<accession>A0AA39CB01</accession>
<evidence type="ECO:0000313" key="3">
    <source>
        <dbReference type="EMBL" id="KAK0160730.1"/>
    </source>
</evidence>
<evidence type="ECO:0000256" key="1">
    <source>
        <dbReference type="SAM" id="MobiDB-lite"/>
    </source>
</evidence>
<feature type="region of interest" description="Disordered" evidence="1">
    <location>
        <begin position="252"/>
        <end position="284"/>
    </location>
</feature>
<dbReference type="PROSITE" id="PS00108">
    <property type="entry name" value="PROTEIN_KINASE_ST"/>
    <property type="match status" value="1"/>
</dbReference>
<dbReference type="Pfam" id="PF00069">
    <property type="entry name" value="Pkinase"/>
    <property type="match status" value="1"/>
</dbReference>
<proteinExistence type="predicted"/>
<dbReference type="PANTHER" id="PTHR24361">
    <property type="entry name" value="MITOGEN-ACTIVATED KINASE KINASE KINASE"/>
    <property type="match status" value="1"/>
</dbReference>
<dbReference type="Gene3D" id="1.10.510.10">
    <property type="entry name" value="Transferase(Phosphotransferase) domain 1"/>
    <property type="match status" value="1"/>
</dbReference>
<feature type="compositionally biased region" description="Polar residues" evidence="1">
    <location>
        <begin position="268"/>
        <end position="277"/>
    </location>
</feature>
<dbReference type="InterPro" id="IPR053235">
    <property type="entry name" value="Ser_Thr_kinase"/>
</dbReference>
<feature type="domain" description="Protein kinase" evidence="2">
    <location>
        <begin position="32"/>
        <end position="341"/>
    </location>
</feature>
<dbReference type="AlphaFoldDB" id="A0AA39CB01"/>
<dbReference type="SUPFAM" id="SSF56112">
    <property type="entry name" value="Protein kinase-like (PK-like)"/>
    <property type="match status" value="1"/>
</dbReference>
<reference evidence="3" key="1">
    <citation type="journal article" date="2023" name="bioRxiv">
        <title>Scaffold-level genome assemblies of two parasitoid biocontrol wasps reveal the parthenogenesis mechanism and an associated novel virus.</title>
        <authorList>
            <person name="Inwood S."/>
            <person name="Skelly J."/>
            <person name="Guhlin J."/>
            <person name="Harrop T."/>
            <person name="Goldson S."/>
            <person name="Dearden P."/>
        </authorList>
    </citation>
    <scope>NUCLEOTIDE SEQUENCE</scope>
    <source>
        <strain evidence="3">Irish</strain>
        <tissue evidence="3">Whole body</tissue>
    </source>
</reference>
<protein>
    <recommendedName>
        <fullName evidence="2">Protein kinase domain-containing protein</fullName>
    </recommendedName>
</protein>
<organism evidence="3 4">
    <name type="scientific">Microctonus aethiopoides</name>
    <dbReference type="NCBI Taxonomy" id="144406"/>
    <lineage>
        <taxon>Eukaryota</taxon>
        <taxon>Metazoa</taxon>
        <taxon>Ecdysozoa</taxon>
        <taxon>Arthropoda</taxon>
        <taxon>Hexapoda</taxon>
        <taxon>Insecta</taxon>
        <taxon>Pterygota</taxon>
        <taxon>Neoptera</taxon>
        <taxon>Endopterygota</taxon>
        <taxon>Hymenoptera</taxon>
        <taxon>Apocrita</taxon>
        <taxon>Ichneumonoidea</taxon>
        <taxon>Braconidae</taxon>
        <taxon>Euphorinae</taxon>
        <taxon>Microctonus</taxon>
    </lineage>
</organism>
<dbReference type="SMART" id="SM00220">
    <property type="entry name" value="S_TKc"/>
    <property type="match status" value="1"/>
</dbReference>
<name>A0AA39CB01_9HYME</name>
<dbReference type="GO" id="GO:0004674">
    <property type="term" value="F:protein serine/threonine kinase activity"/>
    <property type="evidence" value="ECO:0007669"/>
    <property type="project" value="TreeGrafter"/>
</dbReference>